<dbReference type="AlphaFoldDB" id="A0A511TJ66"/>
<evidence type="ECO:0000256" key="1">
    <source>
        <dbReference type="ARBA" id="ARBA00010641"/>
    </source>
</evidence>
<dbReference type="InterPro" id="IPR039425">
    <property type="entry name" value="RNA_pol_sigma-70-like"/>
</dbReference>
<proteinExistence type="inferred from homology"/>
<dbReference type="InterPro" id="IPR013325">
    <property type="entry name" value="RNA_pol_sigma_r2"/>
</dbReference>
<keyword evidence="4" id="KW-0804">Transcription</keyword>
<keyword evidence="3" id="KW-0731">Sigma factor</keyword>
<evidence type="ECO:0000256" key="3">
    <source>
        <dbReference type="ARBA" id="ARBA00023082"/>
    </source>
</evidence>
<evidence type="ECO:0000256" key="2">
    <source>
        <dbReference type="ARBA" id="ARBA00023015"/>
    </source>
</evidence>
<dbReference type="InterPro" id="IPR013249">
    <property type="entry name" value="RNA_pol_sigma70_r4_t2"/>
</dbReference>
<feature type="domain" description="RNA polymerase sigma factor 70 region 4 type 2" evidence="6">
    <location>
        <begin position="141"/>
        <end position="192"/>
    </location>
</feature>
<dbReference type="Pfam" id="PF04542">
    <property type="entry name" value="Sigma70_r2"/>
    <property type="match status" value="1"/>
</dbReference>
<dbReference type="GO" id="GO:0003677">
    <property type="term" value="F:DNA binding"/>
    <property type="evidence" value="ECO:0007669"/>
    <property type="project" value="InterPro"/>
</dbReference>
<dbReference type="PANTHER" id="PTHR43133">
    <property type="entry name" value="RNA POLYMERASE ECF-TYPE SIGMA FACTO"/>
    <property type="match status" value="1"/>
</dbReference>
<feature type="domain" description="RNA polymerase sigma-70 region 2" evidence="5">
    <location>
        <begin position="40"/>
        <end position="105"/>
    </location>
</feature>
<accession>A0A511TJ66</accession>
<dbReference type="OrthoDB" id="8611574at2"/>
<dbReference type="GO" id="GO:0006352">
    <property type="term" value="P:DNA-templated transcription initiation"/>
    <property type="evidence" value="ECO:0007669"/>
    <property type="project" value="InterPro"/>
</dbReference>
<comment type="similarity">
    <text evidence="1">Belongs to the sigma-70 factor family. ECF subfamily.</text>
</comment>
<evidence type="ECO:0000259" key="5">
    <source>
        <dbReference type="Pfam" id="PF04542"/>
    </source>
</evidence>
<dbReference type="SUPFAM" id="SSF88659">
    <property type="entry name" value="Sigma3 and sigma4 domains of RNA polymerase sigma factors"/>
    <property type="match status" value="1"/>
</dbReference>
<dbReference type="STRING" id="1334629.MFUL124B02_42335"/>
<evidence type="ECO:0000313" key="7">
    <source>
        <dbReference type="EMBL" id="GEN13268.1"/>
    </source>
</evidence>
<name>A0A511TJ66_MYXFU</name>
<dbReference type="SUPFAM" id="SSF88946">
    <property type="entry name" value="Sigma2 domain of RNA polymerase sigma factors"/>
    <property type="match status" value="1"/>
</dbReference>
<dbReference type="NCBIfam" id="TIGR02937">
    <property type="entry name" value="sigma70-ECF"/>
    <property type="match status" value="1"/>
</dbReference>
<dbReference type="Gene3D" id="1.10.1740.10">
    <property type="match status" value="1"/>
</dbReference>
<dbReference type="GO" id="GO:0016987">
    <property type="term" value="F:sigma factor activity"/>
    <property type="evidence" value="ECO:0007669"/>
    <property type="project" value="UniProtKB-KW"/>
</dbReference>
<dbReference type="InterPro" id="IPR007627">
    <property type="entry name" value="RNA_pol_sigma70_r2"/>
</dbReference>
<dbReference type="PANTHER" id="PTHR43133:SF51">
    <property type="entry name" value="RNA POLYMERASE SIGMA FACTOR"/>
    <property type="match status" value="1"/>
</dbReference>
<dbReference type="Proteomes" id="UP000321514">
    <property type="component" value="Unassembled WGS sequence"/>
</dbReference>
<dbReference type="InterPro" id="IPR013324">
    <property type="entry name" value="RNA_pol_sigma_r3/r4-like"/>
</dbReference>
<dbReference type="Pfam" id="PF08281">
    <property type="entry name" value="Sigma70_r4_2"/>
    <property type="match status" value="1"/>
</dbReference>
<dbReference type="InterPro" id="IPR014284">
    <property type="entry name" value="RNA_pol_sigma-70_dom"/>
</dbReference>
<comment type="caution">
    <text evidence="7">The sequence shown here is derived from an EMBL/GenBank/DDBJ whole genome shotgun (WGS) entry which is preliminary data.</text>
</comment>
<keyword evidence="2" id="KW-0805">Transcription regulation</keyword>
<evidence type="ECO:0000259" key="6">
    <source>
        <dbReference type="Pfam" id="PF08281"/>
    </source>
</evidence>
<dbReference type="EMBL" id="BJXR01000077">
    <property type="protein sequence ID" value="GEN13268.1"/>
    <property type="molecule type" value="Genomic_DNA"/>
</dbReference>
<evidence type="ECO:0000313" key="8">
    <source>
        <dbReference type="Proteomes" id="UP000321514"/>
    </source>
</evidence>
<dbReference type="RefSeq" id="WP_046717107.1">
    <property type="nucleotide sequence ID" value="NZ_BJXR01000077.1"/>
</dbReference>
<evidence type="ECO:0000256" key="4">
    <source>
        <dbReference type="ARBA" id="ARBA00023163"/>
    </source>
</evidence>
<sequence length="205" mass="23021">MALLSAVKMVLVGAPPSDTEGERRLLRRARTGDPAAFRTLFERHSPAVWRFLRDLLRDEAAADEATQETFVRAHARLGALRDEDRVGAWLLGIARHVYLESRRTRGVHVDVEDEEHAAHLEAVLPTPSPEDLLLDRELEGLLAQALGTLNEERRAALLLRIDHGLPYEEIASVMGWSLQKVKNEIHRARLRLREQLAAHLGGGHP</sequence>
<protein>
    <submittedName>
        <fullName evidence="7">RNA polymerase sigma factor</fullName>
    </submittedName>
</protein>
<dbReference type="InterPro" id="IPR036388">
    <property type="entry name" value="WH-like_DNA-bd_sf"/>
</dbReference>
<gene>
    <name evidence="7" type="ORF">MFU01_83050</name>
</gene>
<reference evidence="7 8" key="1">
    <citation type="submission" date="2019-07" db="EMBL/GenBank/DDBJ databases">
        <title>Whole genome shotgun sequence of Myxococcus fulvus NBRC 100333.</title>
        <authorList>
            <person name="Hosoyama A."/>
            <person name="Uohara A."/>
            <person name="Ohji S."/>
            <person name="Ichikawa N."/>
        </authorList>
    </citation>
    <scope>NUCLEOTIDE SEQUENCE [LARGE SCALE GENOMIC DNA]</scope>
    <source>
        <strain evidence="7 8">NBRC 100333</strain>
    </source>
</reference>
<dbReference type="CDD" id="cd06171">
    <property type="entry name" value="Sigma70_r4"/>
    <property type="match status" value="1"/>
</dbReference>
<dbReference type="Gene3D" id="1.10.10.10">
    <property type="entry name" value="Winged helix-like DNA-binding domain superfamily/Winged helix DNA-binding domain"/>
    <property type="match status" value="1"/>
</dbReference>
<organism evidence="7 8">
    <name type="scientific">Myxococcus fulvus</name>
    <dbReference type="NCBI Taxonomy" id="33"/>
    <lineage>
        <taxon>Bacteria</taxon>
        <taxon>Pseudomonadati</taxon>
        <taxon>Myxococcota</taxon>
        <taxon>Myxococcia</taxon>
        <taxon>Myxococcales</taxon>
        <taxon>Cystobacterineae</taxon>
        <taxon>Myxococcaceae</taxon>
        <taxon>Myxococcus</taxon>
    </lineage>
</organism>